<keyword evidence="2" id="KW-1185">Reference proteome</keyword>
<accession>A0A194URK9</accession>
<sequence>MWHFQHSLGLRIASQSSQAEIKLSETLGCIAVTTAVAIAVTTDAGFCFWDGSAGWIRPVPLATDVVQRE</sequence>
<proteinExistence type="predicted"/>
<evidence type="ECO:0000313" key="1">
    <source>
        <dbReference type="EMBL" id="KUI54274.1"/>
    </source>
</evidence>
<evidence type="ECO:0000313" key="2">
    <source>
        <dbReference type="Proteomes" id="UP000078576"/>
    </source>
</evidence>
<dbReference type="Proteomes" id="UP000078576">
    <property type="component" value="Unassembled WGS sequence"/>
</dbReference>
<dbReference type="EMBL" id="KN714672">
    <property type="protein sequence ID" value="KUI54274.1"/>
    <property type="molecule type" value="Genomic_DNA"/>
</dbReference>
<protein>
    <submittedName>
        <fullName evidence="1">Uncharacterized protein</fullName>
    </submittedName>
</protein>
<name>A0A194URK9_CYTMA</name>
<gene>
    <name evidence="1" type="ORF">VP1G_10650</name>
</gene>
<organism evidence="1 2">
    <name type="scientific">Cytospora mali</name>
    <name type="common">Apple Valsa canker fungus</name>
    <name type="synonym">Valsa mali</name>
    <dbReference type="NCBI Taxonomy" id="578113"/>
    <lineage>
        <taxon>Eukaryota</taxon>
        <taxon>Fungi</taxon>
        <taxon>Dikarya</taxon>
        <taxon>Ascomycota</taxon>
        <taxon>Pezizomycotina</taxon>
        <taxon>Sordariomycetes</taxon>
        <taxon>Sordariomycetidae</taxon>
        <taxon>Diaporthales</taxon>
        <taxon>Cytosporaceae</taxon>
        <taxon>Cytospora</taxon>
    </lineage>
</organism>
<dbReference type="AlphaFoldDB" id="A0A194URK9"/>
<reference evidence="2" key="1">
    <citation type="submission" date="2014-12" db="EMBL/GenBank/DDBJ databases">
        <title>Genome Sequence of Valsa Canker Pathogens Uncovers a Specific Adaption of Colonization on Woody Bark.</title>
        <authorList>
            <person name="Yin Z."/>
            <person name="Liu H."/>
            <person name="Gao X."/>
            <person name="Li Z."/>
            <person name="Song N."/>
            <person name="Ke X."/>
            <person name="Dai Q."/>
            <person name="Wu Y."/>
            <person name="Sun Y."/>
            <person name="Xu J.-R."/>
            <person name="Kang Z.K."/>
            <person name="Wang L."/>
            <person name="Huang L."/>
        </authorList>
    </citation>
    <scope>NUCLEOTIDE SEQUENCE [LARGE SCALE GENOMIC DNA]</scope>
    <source>
        <strain evidence="2">SXYL134</strain>
    </source>
</reference>